<keyword evidence="4 6" id="KW-1133">Transmembrane helix</keyword>
<dbReference type="InterPro" id="IPR044772">
    <property type="entry name" value="NO3_transporter"/>
</dbReference>
<dbReference type="EMBL" id="CAJOBC010003977">
    <property type="protein sequence ID" value="CAF3809344.1"/>
    <property type="molecule type" value="Genomic_DNA"/>
</dbReference>
<evidence type="ECO:0000313" key="11">
    <source>
        <dbReference type="Proteomes" id="UP000663829"/>
    </source>
</evidence>
<evidence type="ECO:0000313" key="9">
    <source>
        <dbReference type="EMBL" id="CAF3809344.1"/>
    </source>
</evidence>
<dbReference type="EMBL" id="CAJNOQ010003977">
    <property type="protein sequence ID" value="CAF1038949.1"/>
    <property type="molecule type" value="Genomic_DNA"/>
</dbReference>
<dbReference type="InterPro" id="IPR011701">
    <property type="entry name" value="MFS"/>
</dbReference>
<accession>A0A814JQX0</accession>
<dbReference type="GO" id="GO:0016020">
    <property type="term" value="C:membrane"/>
    <property type="evidence" value="ECO:0007669"/>
    <property type="project" value="UniProtKB-SubCell"/>
</dbReference>
<dbReference type="InterPro" id="IPR036259">
    <property type="entry name" value="MFS_trans_sf"/>
</dbReference>
<dbReference type="Proteomes" id="UP000663829">
    <property type="component" value="Unassembled WGS sequence"/>
</dbReference>
<reference evidence="7" key="1">
    <citation type="submission" date="2021-02" db="EMBL/GenBank/DDBJ databases">
        <authorList>
            <person name="Nowell W R."/>
        </authorList>
    </citation>
    <scope>NUCLEOTIDE SEQUENCE</scope>
</reference>
<dbReference type="GO" id="GO:0015112">
    <property type="term" value="F:nitrate transmembrane transporter activity"/>
    <property type="evidence" value="ECO:0007669"/>
    <property type="project" value="InterPro"/>
</dbReference>
<evidence type="ECO:0000313" key="8">
    <source>
        <dbReference type="EMBL" id="CAF1348522.1"/>
    </source>
</evidence>
<feature type="transmembrane region" description="Helical" evidence="6">
    <location>
        <begin position="265"/>
        <end position="283"/>
    </location>
</feature>
<protein>
    <recommendedName>
        <fullName evidence="12">Nitrate/nitrite transporter</fullName>
    </recommendedName>
</protein>
<feature type="transmembrane region" description="Helical" evidence="6">
    <location>
        <begin position="96"/>
        <end position="117"/>
    </location>
</feature>
<feature type="transmembrane region" description="Helical" evidence="6">
    <location>
        <begin position="320"/>
        <end position="341"/>
    </location>
</feature>
<feature type="transmembrane region" description="Helical" evidence="6">
    <location>
        <begin position="289"/>
        <end position="313"/>
    </location>
</feature>
<evidence type="ECO:0000256" key="2">
    <source>
        <dbReference type="ARBA" id="ARBA00008432"/>
    </source>
</evidence>
<feature type="transmembrane region" description="Helical" evidence="6">
    <location>
        <begin position="61"/>
        <end position="84"/>
    </location>
</feature>
<keyword evidence="5 6" id="KW-0472">Membrane</keyword>
<proteinExistence type="inferred from homology"/>
<evidence type="ECO:0000256" key="6">
    <source>
        <dbReference type="SAM" id="Phobius"/>
    </source>
</evidence>
<dbReference type="EMBL" id="CAJOBA010044097">
    <property type="protein sequence ID" value="CAF4159190.1"/>
    <property type="molecule type" value="Genomic_DNA"/>
</dbReference>
<dbReference type="AlphaFoldDB" id="A0A814JQX0"/>
<organism evidence="7 11">
    <name type="scientific">Didymodactylos carnosus</name>
    <dbReference type="NCBI Taxonomy" id="1234261"/>
    <lineage>
        <taxon>Eukaryota</taxon>
        <taxon>Metazoa</taxon>
        <taxon>Spiralia</taxon>
        <taxon>Gnathifera</taxon>
        <taxon>Rotifera</taxon>
        <taxon>Eurotatoria</taxon>
        <taxon>Bdelloidea</taxon>
        <taxon>Philodinida</taxon>
        <taxon>Philodinidae</taxon>
        <taxon>Didymodactylos</taxon>
    </lineage>
</organism>
<comment type="similarity">
    <text evidence="2">Belongs to the major facilitator superfamily. Nitrate/nitrite porter (TC 2.A.1.8) family.</text>
</comment>
<name>A0A814JQX0_9BILA</name>
<feature type="transmembrane region" description="Helical" evidence="6">
    <location>
        <begin position="353"/>
        <end position="371"/>
    </location>
</feature>
<sequence>MVGCLIVGAIPTALAGLVYNYPGLMAIRFFVGILGGTFVPCQVWTTVFYDDNVIGRVNAFAAGWGNAGGGVTFFVMPAVVAGLMQTGYTVHTSWRVAFAICPFVIIVFTAGLILVFGHDTPNGPWRKQNNMIQVSTQNSIAVQLSEIPPNVEMVLSKNDDGKLAETNISTNNSTDWKTALKVIFTFQTALVALPYLCSFGSELAVEGMISSFYVQQAKISEQLWSQQKAGNWAAMFGLLNIVTRPAGGYIADLLYRNENVQLKKYWMLFTGLVMSIFFLWIGLTQLHIAGLVGAMAVLAVFMDAANGAVFAVVPHIHVHYQGIVAGLTGACGSLGGILFNLAFRYNGTNYHKALWQIGIVCSTINILLVWIKIPSSKHK</sequence>
<keyword evidence="3 6" id="KW-0812">Transmembrane</keyword>
<dbReference type="Pfam" id="PF07690">
    <property type="entry name" value="MFS_1"/>
    <property type="match status" value="1"/>
</dbReference>
<evidence type="ECO:0000256" key="4">
    <source>
        <dbReference type="ARBA" id="ARBA00022989"/>
    </source>
</evidence>
<keyword evidence="11" id="KW-1185">Reference proteome</keyword>
<dbReference type="OrthoDB" id="434240at2759"/>
<gene>
    <name evidence="7" type="ORF">GPM918_LOCUS15676</name>
    <name evidence="8" type="ORF">OVA965_LOCUS30684</name>
    <name evidence="9" type="ORF">SRO942_LOCUS15676</name>
    <name evidence="10" type="ORF">TMI583_LOCUS31489</name>
</gene>
<dbReference type="Proteomes" id="UP000677228">
    <property type="component" value="Unassembled WGS sequence"/>
</dbReference>
<dbReference type="Proteomes" id="UP000681722">
    <property type="component" value="Unassembled WGS sequence"/>
</dbReference>
<evidence type="ECO:0000313" key="7">
    <source>
        <dbReference type="EMBL" id="CAF1038949.1"/>
    </source>
</evidence>
<dbReference type="Gene3D" id="1.20.1250.20">
    <property type="entry name" value="MFS general substrate transporter like domains"/>
    <property type="match status" value="2"/>
</dbReference>
<evidence type="ECO:0000256" key="1">
    <source>
        <dbReference type="ARBA" id="ARBA00004141"/>
    </source>
</evidence>
<dbReference type="EMBL" id="CAJNOK010022465">
    <property type="protein sequence ID" value="CAF1348522.1"/>
    <property type="molecule type" value="Genomic_DNA"/>
</dbReference>
<dbReference type="SUPFAM" id="SSF103473">
    <property type="entry name" value="MFS general substrate transporter"/>
    <property type="match status" value="1"/>
</dbReference>
<dbReference type="PANTHER" id="PTHR23515">
    <property type="entry name" value="HIGH-AFFINITY NITRATE TRANSPORTER 2.3"/>
    <property type="match status" value="1"/>
</dbReference>
<comment type="subcellular location">
    <subcellularLocation>
        <location evidence="1">Membrane</location>
        <topology evidence="1">Multi-pass membrane protein</topology>
    </subcellularLocation>
</comment>
<evidence type="ECO:0008006" key="12">
    <source>
        <dbReference type="Google" id="ProtNLM"/>
    </source>
</evidence>
<comment type="caution">
    <text evidence="7">The sequence shown here is derived from an EMBL/GenBank/DDBJ whole genome shotgun (WGS) entry which is preliminary data.</text>
</comment>
<evidence type="ECO:0000256" key="3">
    <source>
        <dbReference type="ARBA" id="ARBA00022692"/>
    </source>
</evidence>
<feature type="transmembrane region" description="Helical" evidence="6">
    <location>
        <begin position="25"/>
        <end position="49"/>
    </location>
</feature>
<evidence type="ECO:0000256" key="5">
    <source>
        <dbReference type="ARBA" id="ARBA00023136"/>
    </source>
</evidence>
<dbReference type="Proteomes" id="UP000682733">
    <property type="component" value="Unassembled WGS sequence"/>
</dbReference>
<evidence type="ECO:0000313" key="10">
    <source>
        <dbReference type="EMBL" id="CAF4159190.1"/>
    </source>
</evidence>